<keyword evidence="2 4" id="KW-0689">Ribosomal protein</keyword>
<dbReference type="CDD" id="cd00403">
    <property type="entry name" value="Ribosomal_L1"/>
    <property type="match status" value="1"/>
</dbReference>
<accession>A0AAV5AGM5</accession>
<comment type="similarity">
    <text evidence="1 4">Belongs to the universal ribosomal protein uL1 family.</text>
</comment>
<dbReference type="PANTHER" id="PTHR36427:SF3">
    <property type="entry name" value="LARGE RIBOSOMAL SUBUNIT PROTEIN UL1M"/>
    <property type="match status" value="1"/>
</dbReference>
<evidence type="ECO:0000256" key="3">
    <source>
        <dbReference type="ARBA" id="ARBA00023274"/>
    </source>
</evidence>
<keyword evidence="7" id="KW-1185">Reference proteome</keyword>
<dbReference type="GO" id="GO:0003735">
    <property type="term" value="F:structural constituent of ribosome"/>
    <property type="evidence" value="ECO:0007669"/>
    <property type="project" value="TreeGrafter"/>
</dbReference>
<dbReference type="InterPro" id="IPR023674">
    <property type="entry name" value="Ribosomal_uL1-like"/>
</dbReference>
<feature type="region of interest" description="Disordered" evidence="5">
    <location>
        <begin position="47"/>
        <end position="69"/>
    </location>
</feature>
<dbReference type="AlphaFoldDB" id="A0AAV5AGM5"/>
<dbReference type="PROSITE" id="PS01199">
    <property type="entry name" value="RIBOSOMAL_L1"/>
    <property type="match status" value="1"/>
</dbReference>
<evidence type="ECO:0000313" key="6">
    <source>
        <dbReference type="EMBL" id="GJJ13786.1"/>
    </source>
</evidence>
<evidence type="ECO:0000256" key="4">
    <source>
        <dbReference type="RuleBase" id="RU000659"/>
    </source>
</evidence>
<evidence type="ECO:0000256" key="5">
    <source>
        <dbReference type="SAM" id="MobiDB-lite"/>
    </source>
</evidence>
<dbReference type="InterPro" id="IPR023673">
    <property type="entry name" value="Ribosomal_uL1_CS"/>
</dbReference>
<evidence type="ECO:0000256" key="2">
    <source>
        <dbReference type="ARBA" id="ARBA00022980"/>
    </source>
</evidence>
<dbReference type="Pfam" id="PF00687">
    <property type="entry name" value="Ribosomal_L1"/>
    <property type="match status" value="1"/>
</dbReference>
<feature type="compositionally biased region" description="Basic and acidic residues" evidence="5">
    <location>
        <begin position="54"/>
        <end position="69"/>
    </location>
</feature>
<protein>
    <recommendedName>
        <fullName evidence="4">Ribosomal protein</fullName>
    </recommendedName>
</protein>
<dbReference type="InterPro" id="IPR016095">
    <property type="entry name" value="Ribosomal_uL1_3-a/b-sand"/>
</dbReference>
<dbReference type="Gene3D" id="3.30.190.20">
    <property type="match status" value="1"/>
</dbReference>
<dbReference type="EMBL" id="BPWL01000009">
    <property type="protein sequence ID" value="GJJ13786.1"/>
    <property type="molecule type" value="Genomic_DNA"/>
</dbReference>
<proteinExistence type="inferred from homology"/>
<dbReference type="InterPro" id="IPR028364">
    <property type="entry name" value="Ribosomal_uL1/biogenesis"/>
</dbReference>
<evidence type="ECO:0000256" key="1">
    <source>
        <dbReference type="ARBA" id="ARBA00010531"/>
    </source>
</evidence>
<comment type="caution">
    <text evidence="6">The sequence shown here is derived from an EMBL/GenBank/DDBJ whole genome shotgun (WGS) entry which is preliminary data.</text>
</comment>
<dbReference type="Proteomes" id="UP001050691">
    <property type="component" value="Unassembled WGS sequence"/>
</dbReference>
<keyword evidence="3 4" id="KW-0687">Ribonucleoprotein</keyword>
<organism evidence="6 7">
    <name type="scientific">Clathrus columnatus</name>
    <dbReference type="NCBI Taxonomy" id="1419009"/>
    <lineage>
        <taxon>Eukaryota</taxon>
        <taxon>Fungi</taxon>
        <taxon>Dikarya</taxon>
        <taxon>Basidiomycota</taxon>
        <taxon>Agaricomycotina</taxon>
        <taxon>Agaricomycetes</taxon>
        <taxon>Phallomycetidae</taxon>
        <taxon>Phallales</taxon>
        <taxon>Clathraceae</taxon>
        <taxon>Clathrus</taxon>
    </lineage>
</organism>
<reference evidence="6" key="1">
    <citation type="submission" date="2021-10" db="EMBL/GenBank/DDBJ databases">
        <title>De novo Genome Assembly of Clathrus columnatus (Basidiomycota, Fungi) Using Illumina and Nanopore Sequence Data.</title>
        <authorList>
            <person name="Ogiso-Tanaka E."/>
            <person name="Itagaki H."/>
            <person name="Hosoya T."/>
            <person name="Hosaka K."/>
        </authorList>
    </citation>
    <scope>NUCLEOTIDE SEQUENCE</scope>
    <source>
        <strain evidence="6">MO-923</strain>
    </source>
</reference>
<dbReference type="GO" id="GO:0005762">
    <property type="term" value="C:mitochondrial large ribosomal subunit"/>
    <property type="evidence" value="ECO:0007669"/>
    <property type="project" value="TreeGrafter"/>
</dbReference>
<dbReference type="PANTHER" id="PTHR36427">
    <property type="entry name" value="54S RIBOSOMAL PROTEIN L1, MITOCHONDRIAL"/>
    <property type="match status" value="1"/>
</dbReference>
<name>A0AAV5AGM5_9AGAM</name>
<dbReference type="FunFam" id="3.40.50.790:FF:000001">
    <property type="entry name" value="50S ribosomal protein L1"/>
    <property type="match status" value="1"/>
</dbReference>
<dbReference type="Gene3D" id="3.40.50.790">
    <property type="match status" value="1"/>
</dbReference>
<gene>
    <name evidence="6" type="ORF">Clacol_008043</name>
</gene>
<dbReference type="SUPFAM" id="SSF56808">
    <property type="entry name" value="Ribosomal protein L1"/>
    <property type="match status" value="1"/>
</dbReference>
<evidence type="ECO:0000313" key="7">
    <source>
        <dbReference type="Proteomes" id="UP001050691"/>
    </source>
</evidence>
<sequence>MFSICRHSQRLLFNSSGLTAFNFTNCRSISSSTSLLFRNKNKNVAPTISKKKLQAKERRREAKRLQRTQGRYETEKMPLVDAIRTLRAVEIARPNATYELVIKTMLGRGAVPPRGRLNLPFAPKPAKEDRILVFAEGRAAEAAKAAGADIVGGIDLIEGVIAGRHQANVILATPAMVKTIAPRLGRILGPRGLMPTERRGTVMEDPAVYIRKLKGSTQWAGDKEGTIRSPIGKISFPQENVIRNVRYFIDTVKKAVKKPDGDKSVKQNITINRVILSSQQGPGITVSDI</sequence>